<keyword evidence="2" id="KW-1133">Transmembrane helix</keyword>
<dbReference type="RefSeq" id="WP_189164773.1">
    <property type="nucleotide sequence ID" value="NZ_BMNT01000023.1"/>
</dbReference>
<feature type="transmembrane region" description="Helical" evidence="2">
    <location>
        <begin position="286"/>
        <end position="309"/>
    </location>
</feature>
<accession>A0A917R8Q9</accession>
<reference evidence="3" key="2">
    <citation type="submission" date="2020-09" db="EMBL/GenBank/DDBJ databases">
        <authorList>
            <person name="Sun Q."/>
            <person name="Ohkuma M."/>
        </authorList>
    </citation>
    <scope>NUCLEOTIDE SEQUENCE</scope>
    <source>
        <strain evidence="3">JCM 13064</strain>
    </source>
</reference>
<dbReference type="EMBL" id="BMNT01000023">
    <property type="protein sequence ID" value="GGK95634.1"/>
    <property type="molecule type" value="Genomic_DNA"/>
</dbReference>
<dbReference type="Proteomes" id="UP000645217">
    <property type="component" value="Unassembled WGS sequence"/>
</dbReference>
<name>A0A917R8Q9_9ACTN</name>
<feature type="transmembrane region" description="Helical" evidence="2">
    <location>
        <begin position="152"/>
        <end position="175"/>
    </location>
</feature>
<feature type="transmembrane region" description="Helical" evidence="2">
    <location>
        <begin position="187"/>
        <end position="208"/>
    </location>
</feature>
<feature type="transmembrane region" description="Helical" evidence="2">
    <location>
        <begin position="353"/>
        <end position="372"/>
    </location>
</feature>
<feature type="transmembrane region" description="Helical" evidence="2">
    <location>
        <begin position="321"/>
        <end position="341"/>
    </location>
</feature>
<keyword evidence="2" id="KW-0472">Membrane</keyword>
<proteinExistence type="predicted"/>
<reference evidence="3" key="1">
    <citation type="journal article" date="2014" name="Int. J. Syst. Evol. Microbiol.">
        <title>Complete genome sequence of Corynebacterium casei LMG S-19264T (=DSM 44701T), isolated from a smear-ripened cheese.</title>
        <authorList>
            <consortium name="US DOE Joint Genome Institute (JGI-PGF)"/>
            <person name="Walter F."/>
            <person name="Albersmeier A."/>
            <person name="Kalinowski J."/>
            <person name="Ruckert C."/>
        </authorList>
    </citation>
    <scope>NUCLEOTIDE SEQUENCE</scope>
    <source>
        <strain evidence="3">JCM 13064</strain>
    </source>
</reference>
<organism evidence="3 4">
    <name type="scientific">Sphaerisporangium melleum</name>
    <dbReference type="NCBI Taxonomy" id="321316"/>
    <lineage>
        <taxon>Bacteria</taxon>
        <taxon>Bacillati</taxon>
        <taxon>Actinomycetota</taxon>
        <taxon>Actinomycetes</taxon>
        <taxon>Streptosporangiales</taxon>
        <taxon>Streptosporangiaceae</taxon>
        <taxon>Sphaerisporangium</taxon>
    </lineage>
</organism>
<evidence type="ECO:0000313" key="4">
    <source>
        <dbReference type="Proteomes" id="UP000645217"/>
    </source>
</evidence>
<feature type="transmembrane region" description="Helical" evidence="2">
    <location>
        <begin position="259"/>
        <end position="280"/>
    </location>
</feature>
<dbReference type="AlphaFoldDB" id="A0A917R8Q9"/>
<keyword evidence="2" id="KW-0812">Transmembrane</keyword>
<evidence type="ECO:0000256" key="1">
    <source>
        <dbReference type="SAM" id="MobiDB-lite"/>
    </source>
</evidence>
<feature type="transmembrane region" description="Helical" evidence="2">
    <location>
        <begin position="220"/>
        <end position="247"/>
    </location>
</feature>
<keyword evidence="4" id="KW-1185">Reference proteome</keyword>
<sequence length="389" mass="39326">MSEGGSRPDAAVQAAPGPPRDPSHAGRPFRTTPRPSGSADDRPARRRGPGLAGGLMVVLPLAVLLAFGVGGAEGSVLVLGPLTTFALPVAAVIAFWWENWPGTRLRAPWSGWADTALIAAGGVALTLAGQAATARPDPAGVFDPGAGAAHAATFPATMPLAGAAFTAMLHLTLACERWPLSRLDRRLAGLIALVATWTAALAVVSAMVEVSVPVAGARAHAGLIGGAEFGALTVVAGTWETLLFVVLRGRPLNLIGSRAWRLTANNAAVLAGTALTYLLLSAGLGLAANTISAVCGCVIAGGLLAGMLFEARPGRAGQAGVLALVAAVSTALFVLLTGLAGTQPWERATAADWVAYVALNAIGLSVILHVGIGRRWPFHDTSALGKGTS</sequence>
<evidence type="ECO:0000313" key="3">
    <source>
        <dbReference type="EMBL" id="GGK95634.1"/>
    </source>
</evidence>
<gene>
    <name evidence="3" type="ORF">GCM10007964_42410</name>
</gene>
<feature type="transmembrane region" description="Helical" evidence="2">
    <location>
        <begin position="76"/>
        <end position="97"/>
    </location>
</feature>
<feature type="transmembrane region" description="Helical" evidence="2">
    <location>
        <begin position="51"/>
        <end position="70"/>
    </location>
</feature>
<feature type="region of interest" description="Disordered" evidence="1">
    <location>
        <begin position="1"/>
        <end position="47"/>
    </location>
</feature>
<protein>
    <submittedName>
        <fullName evidence="3">Uncharacterized protein</fullName>
    </submittedName>
</protein>
<comment type="caution">
    <text evidence="3">The sequence shown here is derived from an EMBL/GenBank/DDBJ whole genome shotgun (WGS) entry which is preliminary data.</text>
</comment>
<evidence type="ECO:0000256" key="2">
    <source>
        <dbReference type="SAM" id="Phobius"/>
    </source>
</evidence>
<feature type="transmembrane region" description="Helical" evidence="2">
    <location>
        <begin position="109"/>
        <end position="132"/>
    </location>
</feature>